<evidence type="ECO:0000256" key="3">
    <source>
        <dbReference type="ARBA" id="ARBA00022490"/>
    </source>
</evidence>
<dbReference type="GO" id="GO:0140662">
    <property type="term" value="F:ATP-dependent protein folding chaperone"/>
    <property type="evidence" value="ECO:0007669"/>
    <property type="project" value="InterPro"/>
</dbReference>
<dbReference type="InterPro" id="IPR001404">
    <property type="entry name" value="Hsp90_fam"/>
</dbReference>
<evidence type="ECO:0000256" key="6">
    <source>
        <dbReference type="ARBA" id="ARBA00023016"/>
    </source>
</evidence>
<dbReference type="Gene3D" id="1.20.120.790">
    <property type="entry name" value="Heat shock protein 90, C-terminal domain"/>
    <property type="match status" value="1"/>
</dbReference>
<dbReference type="InterPro" id="IPR019805">
    <property type="entry name" value="Heat_shock_protein_90_CS"/>
</dbReference>
<feature type="binding site" evidence="9">
    <location>
        <position position="82"/>
    </location>
    <ligand>
        <name>ATP</name>
        <dbReference type="ChEBI" id="CHEBI:30616"/>
    </ligand>
</feature>
<accession>A0A9D5LXC7</accession>
<dbReference type="SUPFAM" id="SSF54211">
    <property type="entry name" value="Ribosomal protein S5 domain 2-like"/>
    <property type="match status" value="1"/>
</dbReference>
<evidence type="ECO:0000256" key="1">
    <source>
        <dbReference type="ARBA" id="ARBA00004496"/>
    </source>
</evidence>
<dbReference type="NCBIfam" id="NF003555">
    <property type="entry name" value="PRK05218.1"/>
    <property type="match status" value="1"/>
</dbReference>
<dbReference type="InterPro" id="IPR037196">
    <property type="entry name" value="HSP90_C"/>
</dbReference>
<evidence type="ECO:0000313" key="10">
    <source>
        <dbReference type="EMBL" id="MBE5039588.1"/>
    </source>
</evidence>
<comment type="caution">
    <text evidence="8">Lacks conserved residue(s) required for the propagation of feature annotation.</text>
</comment>
<keyword evidence="6 8" id="KW-0346">Stress response</keyword>
<keyword evidence="4 8" id="KW-0547">Nucleotide-binding</keyword>
<dbReference type="Pfam" id="PF13589">
    <property type="entry name" value="HATPase_c_3"/>
    <property type="match status" value="1"/>
</dbReference>
<dbReference type="SUPFAM" id="SSF55874">
    <property type="entry name" value="ATPase domain of HSP90 chaperone/DNA topoisomerase II/histidine kinase"/>
    <property type="match status" value="1"/>
</dbReference>
<dbReference type="GO" id="GO:0005524">
    <property type="term" value="F:ATP binding"/>
    <property type="evidence" value="ECO:0007669"/>
    <property type="project" value="UniProtKB-UniRule"/>
</dbReference>
<dbReference type="AlphaFoldDB" id="A0A9D5LXC7"/>
<dbReference type="CDD" id="cd16927">
    <property type="entry name" value="HATPase_Hsp90-like"/>
    <property type="match status" value="1"/>
</dbReference>
<keyword evidence="11" id="KW-1185">Reference proteome</keyword>
<feature type="binding site" evidence="9">
    <location>
        <position position="167"/>
    </location>
    <ligand>
        <name>ATP</name>
        <dbReference type="ChEBI" id="CHEBI:30616"/>
    </ligand>
</feature>
<comment type="similarity">
    <text evidence="2 8">Belongs to the heat shock protein 90 family.</text>
</comment>
<dbReference type="InterPro" id="IPR036890">
    <property type="entry name" value="HATPase_C_sf"/>
</dbReference>
<dbReference type="HAMAP" id="MF_00505">
    <property type="entry name" value="HSP90"/>
    <property type="match status" value="1"/>
</dbReference>
<organism evidence="10 11">
    <name type="scientific">Ructibacterium gallinarum</name>
    <dbReference type="NCBI Taxonomy" id="2779355"/>
    <lineage>
        <taxon>Bacteria</taxon>
        <taxon>Bacillati</taxon>
        <taxon>Bacillota</taxon>
        <taxon>Clostridia</taxon>
        <taxon>Eubacteriales</taxon>
        <taxon>Oscillospiraceae</taxon>
        <taxon>Ructibacterium</taxon>
    </lineage>
</organism>
<feature type="binding site" evidence="9">
    <location>
        <position position="96"/>
    </location>
    <ligand>
        <name>ATP</name>
        <dbReference type="ChEBI" id="CHEBI:30616"/>
    </ligand>
</feature>
<evidence type="ECO:0000256" key="9">
    <source>
        <dbReference type="PIRSR" id="PIRSR002583-1"/>
    </source>
</evidence>
<keyword evidence="7 8" id="KW-0143">Chaperone</keyword>
<feature type="binding site" evidence="9">
    <location>
        <position position="347"/>
    </location>
    <ligand>
        <name>ATP</name>
        <dbReference type="ChEBI" id="CHEBI:30616"/>
    </ligand>
</feature>
<dbReference type="EMBL" id="JADCKB010000006">
    <property type="protein sequence ID" value="MBE5039588.1"/>
    <property type="molecule type" value="Genomic_DNA"/>
</dbReference>
<keyword evidence="5 8" id="KW-0067">ATP-binding</keyword>
<dbReference type="Gene3D" id="3.30.565.10">
    <property type="entry name" value="Histidine kinase-like ATPase, C-terminal domain"/>
    <property type="match status" value="1"/>
</dbReference>
<feature type="region of interest" description="A; substrate-binding" evidence="8">
    <location>
        <begin position="1"/>
        <end position="347"/>
    </location>
</feature>
<dbReference type="PRINTS" id="PR00775">
    <property type="entry name" value="HEATSHOCK90"/>
</dbReference>
<dbReference type="Gene3D" id="3.40.50.11260">
    <property type="match status" value="1"/>
</dbReference>
<dbReference type="GO" id="GO:0051082">
    <property type="term" value="F:unfolded protein binding"/>
    <property type="evidence" value="ECO:0007669"/>
    <property type="project" value="UniProtKB-UniRule"/>
</dbReference>
<dbReference type="PIRSF" id="PIRSF002583">
    <property type="entry name" value="Hsp90"/>
    <property type="match status" value="1"/>
</dbReference>
<keyword evidence="3 8" id="KW-0963">Cytoplasm</keyword>
<dbReference type="InterPro" id="IPR020575">
    <property type="entry name" value="Hsp90_N"/>
</dbReference>
<dbReference type="Proteomes" id="UP000806542">
    <property type="component" value="Unassembled WGS sequence"/>
</dbReference>
<evidence type="ECO:0000256" key="5">
    <source>
        <dbReference type="ARBA" id="ARBA00022840"/>
    </source>
</evidence>
<dbReference type="GO" id="GO:0016887">
    <property type="term" value="F:ATP hydrolysis activity"/>
    <property type="evidence" value="ECO:0007669"/>
    <property type="project" value="InterPro"/>
</dbReference>
<proteinExistence type="inferred from homology"/>
<protein>
    <recommendedName>
        <fullName evidence="8">Chaperone protein HtpG</fullName>
    </recommendedName>
    <alternativeName>
        <fullName evidence="8">Heat shock protein HtpG</fullName>
    </alternativeName>
    <alternativeName>
        <fullName evidence="8">High temperature protein G</fullName>
    </alternativeName>
</protein>
<dbReference type="RefSeq" id="WP_226392151.1">
    <property type="nucleotide sequence ID" value="NZ_JADCKB010000006.1"/>
</dbReference>
<comment type="function">
    <text evidence="8">Molecular chaperone. Has ATPase activity.</text>
</comment>
<sequence>MATYEFKSESKRLLDLMIHSIYTHKEIFMRELISNANDALDKLYYLSLTDENVTFQKDDFYIRITADKDARTLTIEDRGIGMTQEELEENLGTIAKSGSFAFKNEAEQKDGVDIIGQFGVGFYSAFMVADQVTVKSRKFGSEDAFQWYSEGAEGYEITPCTLDHFGTIITLKLKENNDEENYDEFLNEYTIRNLVKKYSDYIKYPIKMLVTKQKLKETENKDKDAEPEYETYQEDETLNSMVPIWRRNKSELTEEDYNNFYKEKFFDFEDPLRVIHTSADGAVSYQALMFIPARPPFDYYTKEFKRGLSLYTNGVMIMDKCEDLLPDYFGFVRGLVDSADLSLNISREILQHDRQLKTIAAHLKKKIKNELLAMQKNEREKYEKFYEAFKRPLKFGMYDNYGAEKDFLVDLIMFYSSTEKKPVTLKEYIERMKEDQTYIYYACGETIEQIDHLPQTEMVKEKGYEILYFVEDVDEFAIKILNKYMEKEFKSVSAADLNLEDETAKAAEAIAQEQNKDLLEAMKTALGDKVVNVKATSRLKSHPVCISSEGEISLEMEKTLNAMPQGGMMKAQRVLEININHPIFETLKANAANNEKLNKLTNVLYNCALLMEGFKVDDASAFVEDACELIQ</sequence>
<comment type="caution">
    <text evidence="10">The sequence shown here is derived from an EMBL/GenBank/DDBJ whole genome shotgun (WGS) entry which is preliminary data.</text>
</comment>
<evidence type="ECO:0000256" key="8">
    <source>
        <dbReference type="HAMAP-Rule" id="MF_00505"/>
    </source>
</evidence>
<dbReference type="SUPFAM" id="SSF110942">
    <property type="entry name" value="HSP90 C-terminal domain"/>
    <property type="match status" value="1"/>
</dbReference>
<dbReference type="Pfam" id="PF00183">
    <property type="entry name" value="HSP90"/>
    <property type="match status" value="1"/>
</dbReference>
<evidence type="ECO:0000256" key="4">
    <source>
        <dbReference type="ARBA" id="ARBA00022741"/>
    </source>
</evidence>
<dbReference type="Gene3D" id="3.30.230.80">
    <property type="match status" value="1"/>
</dbReference>
<evidence type="ECO:0000256" key="2">
    <source>
        <dbReference type="ARBA" id="ARBA00008239"/>
    </source>
</evidence>
<dbReference type="PANTHER" id="PTHR11528">
    <property type="entry name" value="HEAT SHOCK PROTEIN 90 FAMILY MEMBER"/>
    <property type="match status" value="1"/>
</dbReference>
<feature type="binding site" evidence="9">
    <location>
        <position position="77"/>
    </location>
    <ligand>
        <name>ATP</name>
        <dbReference type="ChEBI" id="CHEBI:30616"/>
    </ligand>
</feature>
<feature type="region of interest" description="C" evidence="8">
    <location>
        <begin position="559"/>
        <end position="631"/>
    </location>
</feature>
<feature type="binding site" evidence="9">
    <location>
        <position position="31"/>
    </location>
    <ligand>
        <name>ATP</name>
        <dbReference type="ChEBI" id="CHEBI:30616"/>
    </ligand>
</feature>
<comment type="subunit">
    <text evidence="8">Homodimer.</text>
</comment>
<reference evidence="10" key="1">
    <citation type="submission" date="2020-10" db="EMBL/GenBank/DDBJ databases">
        <title>ChiBAC.</title>
        <authorList>
            <person name="Zenner C."/>
            <person name="Hitch T.C.A."/>
            <person name="Clavel T."/>
        </authorList>
    </citation>
    <scope>NUCLEOTIDE SEQUENCE</scope>
    <source>
        <strain evidence="10">DSM 107454</strain>
    </source>
</reference>
<dbReference type="GO" id="GO:0005737">
    <property type="term" value="C:cytoplasm"/>
    <property type="evidence" value="ECO:0007669"/>
    <property type="project" value="UniProtKB-SubCell"/>
</dbReference>
<evidence type="ECO:0000256" key="7">
    <source>
        <dbReference type="ARBA" id="ARBA00023186"/>
    </source>
</evidence>
<dbReference type="FunFam" id="3.30.565.10:FF:000009">
    <property type="entry name" value="Molecular chaperone HtpG"/>
    <property type="match status" value="1"/>
</dbReference>
<dbReference type="InterPro" id="IPR020568">
    <property type="entry name" value="Ribosomal_Su5_D2-typ_SF"/>
</dbReference>
<feature type="binding site" evidence="9">
    <location>
        <position position="35"/>
    </location>
    <ligand>
        <name>ATP</name>
        <dbReference type="ChEBI" id="CHEBI:30616"/>
    </ligand>
</feature>
<gene>
    <name evidence="8 10" type="primary">htpG</name>
    <name evidence="10" type="ORF">INF28_03805</name>
</gene>
<dbReference type="PROSITE" id="PS00298">
    <property type="entry name" value="HSP90"/>
    <property type="match status" value="1"/>
</dbReference>
<feature type="binding site" evidence="9">
    <location>
        <begin position="97"/>
        <end position="98"/>
    </location>
    <ligand>
        <name>ATP</name>
        <dbReference type="ChEBI" id="CHEBI:30616"/>
    </ligand>
</feature>
<feature type="binding site" evidence="9">
    <location>
        <position position="90"/>
    </location>
    <ligand>
        <name>ATP</name>
        <dbReference type="ChEBI" id="CHEBI:30616"/>
    </ligand>
</feature>
<comment type="subcellular location">
    <subcellularLocation>
        <location evidence="1 8">Cytoplasm</location>
    </subcellularLocation>
</comment>
<feature type="binding site" evidence="9">
    <location>
        <begin position="117"/>
        <end position="122"/>
    </location>
    <ligand>
        <name>ATP</name>
        <dbReference type="ChEBI" id="CHEBI:30616"/>
    </ligand>
</feature>
<evidence type="ECO:0000313" key="11">
    <source>
        <dbReference type="Proteomes" id="UP000806542"/>
    </source>
</evidence>
<name>A0A9D5LXC7_9FIRM</name>